<keyword evidence="3" id="KW-0408">Iron</keyword>
<dbReference type="SUPFAM" id="SSF46626">
    <property type="entry name" value="Cytochrome c"/>
    <property type="match status" value="1"/>
</dbReference>
<gene>
    <name evidence="5" type="ORF">MNBD_GAMMA17-588</name>
</gene>
<dbReference type="InterPro" id="IPR009056">
    <property type="entry name" value="Cyt_c-like_dom"/>
</dbReference>
<proteinExistence type="predicted"/>
<organism evidence="5">
    <name type="scientific">hydrothermal vent metagenome</name>
    <dbReference type="NCBI Taxonomy" id="652676"/>
    <lineage>
        <taxon>unclassified sequences</taxon>
        <taxon>metagenomes</taxon>
        <taxon>ecological metagenomes</taxon>
    </lineage>
</organism>
<name>A0A3B0ZYX9_9ZZZZ</name>
<sequence length="130" mass="14410">MQCQTNPGKTLTAILLALLLSACSGVNIQEMEHMPYIPAQGVADVNNGRALFWDETLGESTNNKSCRSCHKRESELIGTADKNYDSLFGFITRDVEEVINLCIVLPLKGKPYVKDSQEMADLIAYLRSID</sequence>
<keyword evidence="1" id="KW-0349">Heme</keyword>
<dbReference type="Gene3D" id="1.10.760.10">
    <property type="entry name" value="Cytochrome c-like domain"/>
    <property type="match status" value="1"/>
</dbReference>
<evidence type="ECO:0000259" key="4">
    <source>
        <dbReference type="PROSITE" id="PS51007"/>
    </source>
</evidence>
<dbReference type="InterPro" id="IPR036909">
    <property type="entry name" value="Cyt_c-like_dom_sf"/>
</dbReference>
<keyword evidence="2" id="KW-0479">Metal-binding</keyword>
<feature type="domain" description="Cytochrome c" evidence="4">
    <location>
        <begin position="43"/>
        <end position="130"/>
    </location>
</feature>
<protein>
    <recommendedName>
        <fullName evidence="4">Cytochrome c domain-containing protein</fullName>
    </recommendedName>
</protein>
<evidence type="ECO:0000256" key="1">
    <source>
        <dbReference type="ARBA" id="ARBA00022617"/>
    </source>
</evidence>
<evidence type="ECO:0000313" key="5">
    <source>
        <dbReference type="EMBL" id="VAW86684.1"/>
    </source>
</evidence>
<reference evidence="5" key="1">
    <citation type="submission" date="2018-06" db="EMBL/GenBank/DDBJ databases">
        <authorList>
            <person name="Zhirakovskaya E."/>
        </authorList>
    </citation>
    <scope>NUCLEOTIDE SEQUENCE</scope>
</reference>
<dbReference type="GO" id="GO:0046872">
    <property type="term" value="F:metal ion binding"/>
    <property type="evidence" value="ECO:0007669"/>
    <property type="project" value="UniProtKB-KW"/>
</dbReference>
<dbReference type="GO" id="GO:0009055">
    <property type="term" value="F:electron transfer activity"/>
    <property type="evidence" value="ECO:0007669"/>
    <property type="project" value="InterPro"/>
</dbReference>
<dbReference type="PROSITE" id="PS51007">
    <property type="entry name" value="CYTC"/>
    <property type="match status" value="1"/>
</dbReference>
<evidence type="ECO:0000256" key="2">
    <source>
        <dbReference type="ARBA" id="ARBA00022723"/>
    </source>
</evidence>
<accession>A0A3B0ZYX9</accession>
<dbReference type="EMBL" id="UOFQ01000048">
    <property type="protein sequence ID" value="VAW86684.1"/>
    <property type="molecule type" value="Genomic_DNA"/>
</dbReference>
<dbReference type="AlphaFoldDB" id="A0A3B0ZYX9"/>
<dbReference type="GO" id="GO:0020037">
    <property type="term" value="F:heme binding"/>
    <property type="evidence" value="ECO:0007669"/>
    <property type="project" value="InterPro"/>
</dbReference>
<evidence type="ECO:0000256" key="3">
    <source>
        <dbReference type="ARBA" id="ARBA00023004"/>
    </source>
</evidence>